<dbReference type="EC" id="2.1.3.3" evidence="3 7"/>
<feature type="binding site" evidence="6">
    <location>
        <position position="166"/>
    </location>
    <ligand>
        <name>L-ornithine</name>
        <dbReference type="ChEBI" id="CHEBI:46911"/>
    </ligand>
</feature>
<dbReference type="InterPro" id="IPR036901">
    <property type="entry name" value="Asp/Orn_carbamoylTrfase_sf"/>
</dbReference>
<keyword evidence="11" id="KW-1185">Reference proteome</keyword>
<dbReference type="Pfam" id="PF02729">
    <property type="entry name" value="OTCace_N"/>
    <property type="match status" value="1"/>
</dbReference>
<dbReference type="PROSITE" id="PS00097">
    <property type="entry name" value="CARBAMOYLTRANSFERASE"/>
    <property type="match status" value="1"/>
</dbReference>
<dbReference type="AlphaFoldDB" id="B5Y9F2"/>
<evidence type="ECO:0000313" key="10">
    <source>
        <dbReference type="EMBL" id="ACI18172.1"/>
    </source>
</evidence>
<feature type="binding site" evidence="6">
    <location>
        <position position="84"/>
    </location>
    <ligand>
        <name>carbamoyl phosphate</name>
        <dbReference type="ChEBI" id="CHEBI:58228"/>
    </ligand>
</feature>
<feature type="binding site" evidence="6">
    <location>
        <position position="108"/>
    </location>
    <ligand>
        <name>carbamoyl phosphate</name>
        <dbReference type="ChEBI" id="CHEBI:58228"/>
    </ligand>
</feature>
<evidence type="ECO:0000256" key="4">
    <source>
        <dbReference type="ARBA" id="ARBA00022679"/>
    </source>
</evidence>
<feature type="binding site" evidence="6">
    <location>
        <position position="298"/>
    </location>
    <ligand>
        <name>carbamoyl phosphate</name>
        <dbReference type="ChEBI" id="CHEBI:58228"/>
    </ligand>
</feature>
<evidence type="ECO:0000313" key="11">
    <source>
        <dbReference type="Proteomes" id="UP000001732"/>
    </source>
</evidence>
<name>B5Y9F2_COPPD</name>
<feature type="binding site" evidence="6">
    <location>
        <begin position="57"/>
        <end position="60"/>
    </location>
    <ligand>
        <name>carbamoyl phosphate</name>
        <dbReference type="ChEBI" id="CHEBI:58228"/>
    </ligand>
</feature>
<feature type="domain" description="Aspartate/ornithine carbamoyltransferase carbamoyl-P binding" evidence="9">
    <location>
        <begin position="8"/>
        <end position="148"/>
    </location>
</feature>
<dbReference type="NCBIfam" id="NF001986">
    <property type="entry name" value="PRK00779.1"/>
    <property type="match status" value="1"/>
</dbReference>
<organism evidence="10 11">
    <name type="scientific">Coprothermobacter proteolyticus (strain ATCC 35245 / DSM 5265 / OCM 4 / BT)</name>
    <dbReference type="NCBI Taxonomy" id="309798"/>
    <lineage>
        <taxon>Bacteria</taxon>
        <taxon>Pseudomonadati</taxon>
        <taxon>Coprothermobacterota</taxon>
        <taxon>Coprothermobacteria</taxon>
        <taxon>Coprothermobacterales</taxon>
        <taxon>Coprothermobacteraceae</taxon>
        <taxon>Coprothermobacter</taxon>
    </lineage>
</organism>
<dbReference type="PANTHER" id="PTHR45753:SF3">
    <property type="entry name" value="ORNITHINE TRANSCARBAMYLASE, MITOCHONDRIAL"/>
    <property type="match status" value="1"/>
</dbReference>
<feature type="binding site" evidence="6">
    <location>
        <begin position="270"/>
        <end position="271"/>
    </location>
    <ligand>
        <name>carbamoyl phosphate</name>
        <dbReference type="ChEBI" id="CHEBI:58228"/>
    </ligand>
</feature>
<gene>
    <name evidence="10" type="primary">argF</name>
    <name evidence="10" type="ordered locus">COPRO5265_1088</name>
</gene>
<feature type="binding site" evidence="6">
    <location>
        <position position="230"/>
    </location>
    <ligand>
        <name>L-ornithine</name>
        <dbReference type="ChEBI" id="CHEBI:46911"/>
    </ligand>
</feature>
<dbReference type="InterPro" id="IPR024904">
    <property type="entry name" value="OTCase_ArgI"/>
</dbReference>
<sequence>MSVKLKGRDLLSIADLTEEEFWELLEFAKLLKLETLAGKRHEYLKGKTLAMIFQKPSTRTRVAFEVGMYQLGGYALYLSSNDMQLRRGETIADTARVLSRFVDGIMARVFDHQDVVDLAKYGSVPVINGLSDEEHPSQVLADFLTIWEKFGTLKGLKLAYVGDGNNVAHSLLLAAGLVGMDIAVATPQGYEPKSFYVEKAKELAARHGSSVQVLRDPVEAVTGANAVYTDVWASMGQEAEHEERLKIFKPYQVNPELMSHADKNAIFLHCLPAHRGEEVVDEVADSPQSAIFDEAENRLHAHKAILALLMGD</sequence>
<feature type="domain" description="Aspartate/ornithine carbamoyltransferase Asp/Orn-binding" evidence="8">
    <location>
        <begin position="154"/>
        <end position="309"/>
    </location>
</feature>
<keyword evidence="6" id="KW-0963">Cytoplasm</keyword>
<feature type="binding site" evidence="6">
    <location>
        <begin position="135"/>
        <end position="138"/>
    </location>
    <ligand>
        <name>carbamoyl phosphate</name>
        <dbReference type="ChEBI" id="CHEBI:58228"/>
    </ligand>
</feature>
<dbReference type="InterPro" id="IPR002292">
    <property type="entry name" value="Orn/put_carbamltrans"/>
</dbReference>
<evidence type="ECO:0000256" key="3">
    <source>
        <dbReference type="ARBA" id="ARBA00013007"/>
    </source>
</evidence>
<dbReference type="NCBIfam" id="TIGR00658">
    <property type="entry name" value="orni_carb_tr"/>
    <property type="match status" value="1"/>
</dbReference>
<proteinExistence type="inferred from homology"/>
<evidence type="ECO:0000256" key="5">
    <source>
        <dbReference type="ARBA" id="ARBA00048772"/>
    </source>
</evidence>
<comment type="catalytic activity">
    <reaction evidence="5 6">
        <text>carbamoyl phosphate + L-ornithine = L-citrulline + phosphate + H(+)</text>
        <dbReference type="Rhea" id="RHEA:19513"/>
        <dbReference type="ChEBI" id="CHEBI:15378"/>
        <dbReference type="ChEBI" id="CHEBI:43474"/>
        <dbReference type="ChEBI" id="CHEBI:46911"/>
        <dbReference type="ChEBI" id="CHEBI:57743"/>
        <dbReference type="ChEBI" id="CHEBI:58228"/>
        <dbReference type="EC" id="2.1.3.3"/>
    </reaction>
</comment>
<dbReference type="GO" id="GO:0042450">
    <property type="term" value="P:L-arginine biosynthetic process via ornithine"/>
    <property type="evidence" value="ECO:0007669"/>
    <property type="project" value="UniProtKB-UniRule"/>
</dbReference>
<dbReference type="GO" id="GO:0019240">
    <property type="term" value="P:citrulline biosynthetic process"/>
    <property type="evidence" value="ECO:0007669"/>
    <property type="project" value="TreeGrafter"/>
</dbReference>
<dbReference type="FunFam" id="3.40.50.1370:FF:000008">
    <property type="entry name" value="Ornithine carbamoyltransferase"/>
    <property type="match status" value="1"/>
</dbReference>
<protein>
    <recommendedName>
        <fullName evidence="3 7">Ornithine carbamoyltransferase</fullName>
        <ecNumber evidence="3 7">2.1.3.3</ecNumber>
    </recommendedName>
</protein>
<dbReference type="Pfam" id="PF00185">
    <property type="entry name" value="OTCace"/>
    <property type="match status" value="1"/>
</dbReference>
<keyword evidence="4 6" id="KW-0808">Transferase</keyword>
<dbReference type="KEGG" id="cpo:COPRO5265_1088"/>
<dbReference type="GO" id="GO:0016597">
    <property type="term" value="F:amino acid binding"/>
    <property type="evidence" value="ECO:0007669"/>
    <property type="project" value="InterPro"/>
</dbReference>
<dbReference type="PRINTS" id="PR00102">
    <property type="entry name" value="OTCASE"/>
</dbReference>
<dbReference type="EMBL" id="CP001145">
    <property type="protein sequence ID" value="ACI18172.1"/>
    <property type="molecule type" value="Genomic_DNA"/>
</dbReference>
<dbReference type="PRINTS" id="PR00100">
    <property type="entry name" value="AOTCASE"/>
</dbReference>
<dbReference type="InterPro" id="IPR006131">
    <property type="entry name" value="Asp_carbamoyltransf_Asp/Orn-bd"/>
</dbReference>
<feature type="binding site" evidence="6">
    <location>
        <begin position="234"/>
        <end position="235"/>
    </location>
    <ligand>
        <name>L-ornithine</name>
        <dbReference type="ChEBI" id="CHEBI:46911"/>
    </ligand>
</feature>
<reference evidence="11" key="1">
    <citation type="submission" date="2008-08" db="EMBL/GenBank/DDBJ databases">
        <title>The complete genome sequence of Coprothermobacter proteolyticus strain ATCC 5245 / DSM 5265 / BT.</title>
        <authorList>
            <person name="Dodson R.J."/>
            <person name="Durkin A.S."/>
            <person name="Wu M."/>
            <person name="Eisen J."/>
            <person name="Sutton G."/>
        </authorList>
    </citation>
    <scope>NUCLEOTIDE SEQUENCE [LARGE SCALE GENOMIC DNA]</scope>
    <source>
        <strain evidence="11">ATCC 35245 / DSM 5265 / OCM 4 / BT</strain>
    </source>
</reference>
<dbReference type="Gene3D" id="3.40.50.1370">
    <property type="entry name" value="Aspartate/ornithine carbamoyltransferase"/>
    <property type="match status" value="2"/>
</dbReference>
<evidence type="ECO:0000256" key="7">
    <source>
        <dbReference type="NCBIfam" id="TIGR00658"/>
    </source>
</evidence>
<dbReference type="GO" id="GO:0005737">
    <property type="term" value="C:cytoplasm"/>
    <property type="evidence" value="ECO:0007669"/>
    <property type="project" value="UniProtKB-SubCell"/>
</dbReference>
<dbReference type="InterPro" id="IPR006130">
    <property type="entry name" value="Asp/Orn_carbamoylTrfase"/>
</dbReference>
<dbReference type="OrthoDB" id="9802587at2"/>
<dbReference type="STRING" id="309798.COPRO5265_1088"/>
<comment type="subcellular location">
    <subcellularLocation>
        <location evidence="6">Cytoplasm</location>
    </subcellularLocation>
</comment>
<dbReference type="InterPro" id="IPR006132">
    <property type="entry name" value="Asp/Orn_carbamoyltranf_P-bd"/>
</dbReference>
<dbReference type="eggNOG" id="COG0078">
    <property type="taxonomic scope" value="Bacteria"/>
</dbReference>
<comment type="similarity">
    <text evidence="2 6">Belongs to the aspartate/ornithine carbamoyltransferase superfamily. OTCase family.</text>
</comment>
<accession>B5Y9F2</accession>
<evidence type="ECO:0000256" key="2">
    <source>
        <dbReference type="ARBA" id="ARBA00007805"/>
    </source>
</evidence>
<dbReference type="PANTHER" id="PTHR45753">
    <property type="entry name" value="ORNITHINE CARBAMOYLTRANSFERASE, MITOCHONDRIAL"/>
    <property type="match status" value="1"/>
</dbReference>
<evidence type="ECO:0000256" key="6">
    <source>
        <dbReference type="HAMAP-Rule" id="MF_01109"/>
    </source>
</evidence>
<evidence type="ECO:0000259" key="8">
    <source>
        <dbReference type="Pfam" id="PF00185"/>
    </source>
</evidence>
<dbReference type="Proteomes" id="UP000001732">
    <property type="component" value="Chromosome"/>
</dbReference>
<dbReference type="HOGENOM" id="CLU_043846_3_2_9"/>
<dbReference type="RefSeq" id="WP_012544822.1">
    <property type="nucleotide sequence ID" value="NC_011295.1"/>
</dbReference>
<dbReference type="SUPFAM" id="SSF53671">
    <property type="entry name" value="Aspartate/ornithine carbamoyltransferase"/>
    <property type="match status" value="1"/>
</dbReference>
<dbReference type="GO" id="GO:0004585">
    <property type="term" value="F:ornithine carbamoyltransferase activity"/>
    <property type="evidence" value="ECO:0007669"/>
    <property type="project" value="UniProtKB-UniRule"/>
</dbReference>
<reference evidence="10 11" key="2">
    <citation type="journal article" date="2014" name="Genome Announc.">
        <title>Complete Genome Sequence of Coprothermobacter proteolyticus DSM 5265.</title>
        <authorList>
            <person name="Alexiev A."/>
            <person name="Coil D.A."/>
            <person name="Badger J.H."/>
            <person name="Enticknap J."/>
            <person name="Ward N."/>
            <person name="Robb F.T."/>
            <person name="Eisen J.A."/>
        </authorList>
    </citation>
    <scope>NUCLEOTIDE SEQUENCE [LARGE SCALE GENOMIC DNA]</scope>
    <source>
        <strain evidence="11">ATCC 35245 / DSM 5265 / OCM 4 / BT</strain>
    </source>
</reference>
<dbReference type="HAMAP" id="MF_01109">
    <property type="entry name" value="OTCase"/>
    <property type="match status" value="1"/>
</dbReference>
<comment type="pathway">
    <text evidence="1">Amino-acid biosynthesis; L-arginine biosynthesis; L-arginine from L-ornithine and carbamoyl phosphate: step 1/3.</text>
</comment>
<evidence type="ECO:0000256" key="1">
    <source>
        <dbReference type="ARBA" id="ARBA00004975"/>
    </source>
</evidence>
<evidence type="ECO:0000259" key="9">
    <source>
        <dbReference type="Pfam" id="PF02729"/>
    </source>
</evidence>